<dbReference type="SUPFAM" id="SSF54001">
    <property type="entry name" value="Cysteine proteinases"/>
    <property type="match status" value="1"/>
</dbReference>
<dbReference type="EMBL" id="JAPDDT010000002">
    <property type="protein sequence ID" value="MCW1921941.1"/>
    <property type="molecule type" value="Genomic_DNA"/>
</dbReference>
<gene>
    <name evidence="1" type="ORF">OKA05_05215</name>
</gene>
<name>A0ABT3GEA3_9BACT</name>
<protein>
    <submittedName>
        <fullName evidence="1">YiiX/YebB-like N1pC/P60 family cysteine hydrolase</fullName>
    </submittedName>
</protein>
<dbReference type="Gene3D" id="3.90.1720.10">
    <property type="entry name" value="endopeptidase domain like (from Nostoc punctiforme)"/>
    <property type="match status" value="1"/>
</dbReference>
<keyword evidence="2" id="KW-1185">Reference proteome</keyword>
<dbReference type="Proteomes" id="UP001320876">
    <property type="component" value="Unassembled WGS sequence"/>
</dbReference>
<evidence type="ECO:0000313" key="1">
    <source>
        <dbReference type="EMBL" id="MCW1921941.1"/>
    </source>
</evidence>
<evidence type="ECO:0000313" key="2">
    <source>
        <dbReference type="Proteomes" id="UP001320876"/>
    </source>
</evidence>
<reference evidence="1 2" key="1">
    <citation type="submission" date="2022-10" db="EMBL/GenBank/DDBJ databases">
        <title>Luteolibacter arcticus strain CCTCC AB 2014275, whole genome shotgun sequencing project.</title>
        <authorList>
            <person name="Zhao G."/>
            <person name="Shen L."/>
        </authorList>
    </citation>
    <scope>NUCLEOTIDE SEQUENCE [LARGE SCALE GENOMIC DNA]</scope>
    <source>
        <strain evidence="1 2">CCTCC AB 2014275</strain>
    </source>
</reference>
<dbReference type="InterPro" id="IPR038765">
    <property type="entry name" value="Papain-like_cys_pep_sf"/>
</dbReference>
<accession>A0ABT3GEA3</accession>
<dbReference type="InterPro" id="IPR024453">
    <property type="entry name" value="Peptidase_C92"/>
</dbReference>
<sequence>MNEDCQRSCDTLVREGARTVAGAAPAARAGIELPFLTAAVARGYFTPDEDEVIRVRYAQYLGVRGALLSTLAELENACSPAKGGWEKQLPAFAVAFAAACLLLRQARGLAGLAGVNPLLAKKLDEPSILHGIPRKTFTFLFRATTDPLRLLQFREAAAFYEKHRSTIVELVSDPELAEAIALLEEEKERIECRKRDIMRRRLAYGWHSFLRRHRSAWKQSIFGVFEWSGRAISELRQPGVKPAGAPKRVTPELREKILRLARPGDVFVTRHDDAMSNLFLPGHWPHAAFYIGDASQRTALGLEISEGAGDPVVFLEAKKDGVRFRPATDTLQVDAFVVLRPPLPSSDIATSLARGMRHEGKPYDFVFDFRNSDRLVCTEVIYRAYHGAGGLAFSLVESGGRLCLPAEELISQALAQGFRVVAACGVGKDEIVSGTRAELVLHASRSAL</sequence>
<dbReference type="RefSeq" id="WP_264486051.1">
    <property type="nucleotide sequence ID" value="NZ_JAPDDT010000002.1"/>
</dbReference>
<comment type="caution">
    <text evidence="1">The sequence shown here is derived from an EMBL/GenBank/DDBJ whole genome shotgun (WGS) entry which is preliminary data.</text>
</comment>
<proteinExistence type="predicted"/>
<organism evidence="1 2">
    <name type="scientific">Luteolibacter arcticus</name>
    <dbReference type="NCBI Taxonomy" id="1581411"/>
    <lineage>
        <taxon>Bacteria</taxon>
        <taxon>Pseudomonadati</taxon>
        <taxon>Verrucomicrobiota</taxon>
        <taxon>Verrucomicrobiia</taxon>
        <taxon>Verrucomicrobiales</taxon>
        <taxon>Verrucomicrobiaceae</taxon>
        <taxon>Luteolibacter</taxon>
    </lineage>
</organism>
<dbReference type="Pfam" id="PF05708">
    <property type="entry name" value="Peptidase_C92"/>
    <property type="match status" value="1"/>
</dbReference>